<dbReference type="SUPFAM" id="SSF52540">
    <property type="entry name" value="P-loop containing nucleoside triphosphate hydrolases"/>
    <property type="match status" value="1"/>
</dbReference>
<gene>
    <name evidence="5" type="ORF">CFIO01_08063</name>
</gene>
<keyword evidence="2 3" id="KW-0040">ANK repeat</keyword>
<dbReference type="Gene3D" id="1.25.40.20">
    <property type="entry name" value="Ankyrin repeat-containing domain"/>
    <property type="match status" value="2"/>
</dbReference>
<dbReference type="OrthoDB" id="5233699at2759"/>
<proteinExistence type="predicted"/>
<dbReference type="PROSITE" id="PS50088">
    <property type="entry name" value="ANK_REPEAT"/>
    <property type="match status" value="5"/>
</dbReference>
<comment type="caution">
    <text evidence="5">The sequence shown here is derived from an EMBL/GenBank/DDBJ whole genome shotgun (WGS) entry which is preliminary data.</text>
</comment>
<keyword evidence="6" id="KW-1185">Reference proteome</keyword>
<dbReference type="SMART" id="SM00248">
    <property type="entry name" value="ANK"/>
    <property type="match status" value="7"/>
</dbReference>
<feature type="repeat" description="ANK" evidence="3">
    <location>
        <begin position="829"/>
        <end position="861"/>
    </location>
</feature>
<dbReference type="Pfam" id="PF12796">
    <property type="entry name" value="Ank_2"/>
    <property type="match status" value="2"/>
</dbReference>
<evidence type="ECO:0000256" key="1">
    <source>
        <dbReference type="ARBA" id="ARBA00022737"/>
    </source>
</evidence>
<dbReference type="EMBL" id="JARH01000268">
    <property type="protein sequence ID" value="EXF83022.1"/>
    <property type="molecule type" value="Genomic_DNA"/>
</dbReference>
<evidence type="ECO:0000259" key="4">
    <source>
        <dbReference type="Pfam" id="PF24883"/>
    </source>
</evidence>
<dbReference type="GO" id="GO:0005737">
    <property type="term" value="C:cytoplasm"/>
    <property type="evidence" value="ECO:0007669"/>
    <property type="project" value="TreeGrafter"/>
</dbReference>
<reference evidence="5 6" key="1">
    <citation type="submission" date="2014-02" db="EMBL/GenBank/DDBJ databases">
        <title>The genome sequence of Colletotrichum fioriniae PJ7.</title>
        <authorList>
            <person name="Baroncelli R."/>
            <person name="Thon M.R."/>
        </authorList>
    </citation>
    <scope>NUCLEOTIDE SEQUENCE [LARGE SCALE GENOMIC DNA]</scope>
    <source>
        <strain evidence="5 6">PJ7</strain>
    </source>
</reference>
<evidence type="ECO:0000256" key="3">
    <source>
        <dbReference type="PROSITE-ProRule" id="PRU00023"/>
    </source>
</evidence>
<dbReference type="Pfam" id="PF24883">
    <property type="entry name" value="NPHP3_N"/>
    <property type="match status" value="1"/>
</dbReference>
<organism evidence="5 6">
    <name type="scientific">Colletotrichum fioriniae PJ7</name>
    <dbReference type="NCBI Taxonomy" id="1445577"/>
    <lineage>
        <taxon>Eukaryota</taxon>
        <taxon>Fungi</taxon>
        <taxon>Dikarya</taxon>
        <taxon>Ascomycota</taxon>
        <taxon>Pezizomycotina</taxon>
        <taxon>Sordariomycetes</taxon>
        <taxon>Hypocreomycetidae</taxon>
        <taxon>Glomerellales</taxon>
        <taxon>Glomerellaceae</taxon>
        <taxon>Colletotrichum</taxon>
        <taxon>Colletotrichum acutatum species complex</taxon>
    </lineage>
</organism>
<dbReference type="InterPro" id="IPR002110">
    <property type="entry name" value="Ankyrin_rpt"/>
</dbReference>
<dbReference type="InterPro" id="IPR036770">
    <property type="entry name" value="Ankyrin_rpt-contain_sf"/>
</dbReference>
<dbReference type="InterPro" id="IPR027417">
    <property type="entry name" value="P-loop_NTPase"/>
</dbReference>
<sequence>MPESFGLSTSSSCPYCFRPASMRKSASNFLEAQWQLHVMEDFQPFFCIEDSCKTPFDRMSSFDDLLWHLRSHLGERYCVYKPCQEIELLDEQDFESVFDREDEITLLKEVSLYTGPFLFRECPFCRSGEDSNSPGHQIGLREHIENHMRELAFMFSPSRDDDCSFDSSNFGSSGTTDNYGSYESLGTSKPCDGSCDCQKLCDDAEEADVAIPDMVWEGLEEDDNDNKHFDPWLILFPDSPRNSHSLIPDEYYLTEHNLRWFCSQLRSDADIDESLPDFPGLLGQLRLVDYAAVQRNLVAKWHPGTLESFLSSSRFRHWLNTPKDTLFCTGTPGAGKTILMSAIVETMCQITCTLQKKIGIAYIYCTYEDGLDVIDIFVSVLEQLVRGLPGIPFYVECLLKSMKRNGSPLSIDDVSRSLLSLRPFYSRFYVLIDAFDEFSPDMRHQERLFDALLELQKEHGCNIFATSRFSAPASRFIDSNGLLKIHPPIHDLVTYAESHLSFVESPVERDRIAHQIGDWLDRNGDGMFSVAAALLPDVSLQTQSSLEVFQAPVQSPRCLPGKLHLFFEGVMKRIQDQGDGVARLAKRLLLWITFAEEKLTAVQLYHAVFQDWRHGKQPSEHQISERVNELIFSCVGLVQWEPDETFLSLVNLTTRAYLETYMGSCFPDAQDEITDTLTTYLISKPFTSGSWTEFIRHMRKCPLYSYAAKNWGNHACRGSSFSRPSVMEFLANTSVSYGCVQGLLLDHRFRIYRGIKKAVPGEYVMDITPIHISAWFGIEYTLPVLLQEVQRPVSKFIYTPLVMAAINGHSKLVPILVEQQKYLDAGNDDLGPALCFAARNGHFDVVKFLLEARASLEARDDNNRTPLILATCEGKLSIVTLLVEAGANLEAKDGGGKTALFMSVIKGYIKISRILIDKGADPETTDPSTQTPLDYLHRNRLDVDHFLLLHSRTPASGKMEKYAQEWIRHKIMTGRHDLLIQLLEAGGPIEQVESGRMGPLQVASREGCRECVEILLRYGADIEARTNGHSPPIIQALTYGYKPVIQLLLKNKADIEALYLSQTPLLWSVSRGNRDVAELLLDFGADIEAKYESGESALEYARRMNYGGMVELLKYRQNWKQS</sequence>
<dbReference type="AlphaFoldDB" id="A0A010QSB0"/>
<feature type="repeat" description="ANK" evidence="3">
    <location>
        <begin position="862"/>
        <end position="894"/>
    </location>
</feature>
<evidence type="ECO:0000256" key="2">
    <source>
        <dbReference type="ARBA" id="ARBA00023043"/>
    </source>
</evidence>
<feature type="repeat" description="ANK" evidence="3">
    <location>
        <begin position="895"/>
        <end position="927"/>
    </location>
</feature>
<dbReference type="HOGENOM" id="CLU_280183_0_0_1"/>
<feature type="repeat" description="ANK" evidence="3">
    <location>
        <begin position="1060"/>
        <end position="1092"/>
    </location>
</feature>
<evidence type="ECO:0000313" key="6">
    <source>
        <dbReference type="Proteomes" id="UP000020467"/>
    </source>
</evidence>
<dbReference type="PROSITE" id="PS50297">
    <property type="entry name" value="ANK_REP_REGION"/>
    <property type="match status" value="4"/>
</dbReference>
<dbReference type="STRING" id="1445577.A0A010QSB0"/>
<keyword evidence="1" id="KW-0677">Repeat</keyword>
<dbReference type="KEGG" id="cfj:CFIO01_08063"/>
<dbReference type="eggNOG" id="KOG4177">
    <property type="taxonomic scope" value="Eukaryota"/>
</dbReference>
<dbReference type="InterPro" id="IPR056884">
    <property type="entry name" value="NPHP3-like_N"/>
</dbReference>
<dbReference type="Proteomes" id="UP000020467">
    <property type="component" value="Unassembled WGS sequence"/>
</dbReference>
<feature type="domain" description="Nephrocystin 3-like N-terminal" evidence="4">
    <location>
        <begin position="304"/>
        <end position="468"/>
    </location>
</feature>
<evidence type="ECO:0000313" key="5">
    <source>
        <dbReference type="EMBL" id="EXF83022.1"/>
    </source>
</evidence>
<dbReference type="PANTHER" id="PTHR24198">
    <property type="entry name" value="ANKYRIN REPEAT AND PROTEIN KINASE DOMAIN-CONTAINING PROTEIN"/>
    <property type="match status" value="1"/>
</dbReference>
<name>A0A010QSB0_9PEZI</name>
<dbReference type="PANTHER" id="PTHR24198:SF165">
    <property type="entry name" value="ANKYRIN REPEAT-CONTAINING PROTEIN-RELATED"/>
    <property type="match status" value="1"/>
</dbReference>
<dbReference type="SUPFAM" id="SSF48403">
    <property type="entry name" value="Ankyrin repeat"/>
    <property type="match status" value="1"/>
</dbReference>
<dbReference type="Pfam" id="PF00023">
    <property type="entry name" value="Ank"/>
    <property type="match status" value="1"/>
</dbReference>
<dbReference type="Gene3D" id="3.40.50.300">
    <property type="entry name" value="P-loop containing nucleotide triphosphate hydrolases"/>
    <property type="match status" value="1"/>
</dbReference>
<accession>A0A010QSB0</accession>
<feature type="repeat" description="ANK" evidence="3">
    <location>
        <begin position="995"/>
        <end position="1027"/>
    </location>
</feature>
<protein>
    <recommendedName>
        <fullName evidence="4">Nephrocystin 3-like N-terminal domain-containing protein</fullName>
    </recommendedName>
</protein>